<dbReference type="Pfam" id="PF07766">
    <property type="entry name" value="LETM1_RBD"/>
    <property type="match status" value="1"/>
</dbReference>
<evidence type="ECO:0000256" key="8">
    <source>
        <dbReference type="SAM" id="MobiDB-lite"/>
    </source>
</evidence>
<reference evidence="12" key="1">
    <citation type="journal article" date="2023" name="Mol. Phylogenet. Evol.">
        <title>Genome-scale phylogeny and comparative genomics of the fungal order Sordariales.</title>
        <authorList>
            <person name="Hensen N."/>
            <person name="Bonometti L."/>
            <person name="Westerberg I."/>
            <person name="Brannstrom I.O."/>
            <person name="Guillou S."/>
            <person name="Cros-Aarteil S."/>
            <person name="Calhoun S."/>
            <person name="Haridas S."/>
            <person name="Kuo A."/>
            <person name="Mondo S."/>
            <person name="Pangilinan J."/>
            <person name="Riley R."/>
            <person name="LaButti K."/>
            <person name="Andreopoulos B."/>
            <person name="Lipzen A."/>
            <person name="Chen C."/>
            <person name="Yan M."/>
            <person name="Daum C."/>
            <person name="Ng V."/>
            <person name="Clum A."/>
            <person name="Steindorff A."/>
            <person name="Ohm R.A."/>
            <person name="Martin F."/>
            <person name="Silar P."/>
            <person name="Natvig D.O."/>
            <person name="Lalanne C."/>
            <person name="Gautier V."/>
            <person name="Ament-Velasquez S.L."/>
            <person name="Kruys A."/>
            <person name="Hutchinson M.I."/>
            <person name="Powell A.J."/>
            <person name="Barry K."/>
            <person name="Miller A.N."/>
            <person name="Grigoriev I.V."/>
            <person name="Debuchy R."/>
            <person name="Gladieux P."/>
            <person name="Hiltunen Thoren M."/>
            <person name="Johannesson H."/>
        </authorList>
    </citation>
    <scope>NUCLEOTIDE SEQUENCE [LARGE SCALE GENOMIC DNA]</scope>
    <source>
        <strain evidence="12">CBS 340.73</strain>
    </source>
</reference>
<evidence type="ECO:0000313" key="12">
    <source>
        <dbReference type="Proteomes" id="UP001303473"/>
    </source>
</evidence>
<evidence type="ECO:0000256" key="7">
    <source>
        <dbReference type="PROSITE-ProRule" id="PRU01094"/>
    </source>
</evidence>
<proteinExistence type="predicted"/>
<keyword evidence="2 9" id="KW-0812">Transmembrane</keyword>
<gene>
    <name evidence="11" type="ORF">QBC46DRAFT_311823</name>
</gene>
<sequence>MSKSISTRALRAPFTPALNGFTIAVAASPARRISPVLLQHHQNASSLRQRSYSSSAAAATQQKPHQPAADSVAAQQQHLDYRGGTSTSSPPPQAQPTARKLAPDSVATQQQHPDYSPSYTPQHRSPTTTTSSPEVDHRANPPATTRPPPLDLPQRQPDTSTITYLFKTGKAYLTFYKTGLKHIWTNTQLVYKRDPNYQTLAPPGTRSELVLKERWRHDVRRLPVFALLLLICGEFTPLVVLAVPSIVPFTCRIPAQVNRLQRQLQERRASSFAAIAAQQQTADVVVNHLAQTLGVAGKYTPGFLAARKVERRLKFLAEDDRLLVQAGGVDKLEADEVRLACVDRGIDVLDRPEGELRGVLNKWLDLTVPEGREDVEFKGQQNEGVKEEERKETERRISLLLMKKENEWPTTWSEAEEDERDGEGD</sequence>
<evidence type="ECO:0000256" key="2">
    <source>
        <dbReference type="ARBA" id="ARBA00022692"/>
    </source>
</evidence>
<name>A0AAN6N9W4_9PEZI</name>
<dbReference type="AlphaFoldDB" id="A0AAN6N9W4"/>
<accession>A0AAN6N9W4</accession>
<feature type="domain" description="Letm1 RBD" evidence="10">
    <location>
        <begin position="216"/>
        <end position="425"/>
    </location>
</feature>
<protein>
    <recommendedName>
        <fullName evidence="10">Letm1 RBD domain-containing protein</fullName>
    </recommendedName>
</protein>
<dbReference type="Proteomes" id="UP001303473">
    <property type="component" value="Unassembled WGS sequence"/>
</dbReference>
<dbReference type="GO" id="GO:0030003">
    <property type="term" value="P:intracellular monoatomic cation homeostasis"/>
    <property type="evidence" value="ECO:0007669"/>
    <property type="project" value="TreeGrafter"/>
</dbReference>
<comment type="caution">
    <text evidence="11">The sequence shown here is derived from an EMBL/GenBank/DDBJ whole genome shotgun (WGS) entry which is preliminary data.</text>
</comment>
<feature type="transmembrane region" description="Helical" evidence="9">
    <location>
        <begin position="222"/>
        <end position="247"/>
    </location>
</feature>
<evidence type="ECO:0000256" key="4">
    <source>
        <dbReference type="ARBA" id="ARBA00022989"/>
    </source>
</evidence>
<feature type="compositionally biased region" description="Low complexity" evidence="8">
    <location>
        <begin position="44"/>
        <end position="59"/>
    </location>
</feature>
<keyword evidence="6 9" id="KW-0472">Membrane</keyword>
<dbReference type="EMBL" id="MU853784">
    <property type="protein sequence ID" value="KAK3941351.1"/>
    <property type="molecule type" value="Genomic_DNA"/>
</dbReference>
<keyword evidence="12" id="KW-1185">Reference proteome</keyword>
<comment type="subcellular location">
    <subcellularLocation>
        <location evidence="1">Mitochondrion inner membrane</location>
        <topology evidence="1">Single-pass membrane protein</topology>
    </subcellularLocation>
</comment>
<dbReference type="GO" id="GO:0005743">
    <property type="term" value="C:mitochondrial inner membrane"/>
    <property type="evidence" value="ECO:0007669"/>
    <property type="project" value="UniProtKB-SubCell"/>
</dbReference>
<dbReference type="PROSITE" id="PS51758">
    <property type="entry name" value="LETM1_RBD"/>
    <property type="match status" value="1"/>
</dbReference>
<dbReference type="GO" id="GO:0043022">
    <property type="term" value="F:ribosome binding"/>
    <property type="evidence" value="ECO:0007669"/>
    <property type="project" value="InterPro"/>
</dbReference>
<evidence type="ECO:0000259" key="10">
    <source>
        <dbReference type="PROSITE" id="PS51758"/>
    </source>
</evidence>
<keyword evidence="3" id="KW-0999">Mitochondrion inner membrane</keyword>
<dbReference type="InterPro" id="IPR033122">
    <property type="entry name" value="LETM1-like_RBD"/>
</dbReference>
<dbReference type="PANTHER" id="PTHR14009">
    <property type="entry name" value="LEUCINE ZIPPER-EF-HAND CONTAINING TRANSMEMBRANE PROTEIN"/>
    <property type="match status" value="1"/>
</dbReference>
<feature type="region of interest" description="Disordered" evidence="8">
    <location>
        <begin position="42"/>
        <end position="157"/>
    </location>
</feature>
<dbReference type="PANTHER" id="PTHR14009:SF6">
    <property type="entry name" value="LETM1 RBD DOMAIN-CONTAINING PROTEIN"/>
    <property type="match status" value="1"/>
</dbReference>
<dbReference type="InterPro" id="IPR044202">
    <property type="entry name" value="LETM1/MDM38-like"/>
</dbReference>
<evidence type="ECO:0000256" key="6">
    <source>
        <dbReference type="ARBA" id="ARBA00023136"/>
    </source>
</evidence>
<evidence type="ECO:0000256" key="9">
    <source>
        <dbReference type="SAM" id="Phobius"/>
    </source>
</evidence>
<evidence type="ECO:0000256" key="3">
    <source>
        <dbReference type="ARBA" id="ARBA00022792"/>
    </source>
</evidence>
<evidence type="ECO:0000256" key="1">
    <source>
        <dbReference type="ARBA" id="ARBA00004434"/>
    </source>
</evidence>
<keyword evidence="4 9" id="KW-1133">Transmembrane helix</keyword>
<feature type="compositionally biased region" description="Polar residues" evidence="8">
    <location>
        <begin position="106"/>
        <end position="133"/>
    </location>
</feature>
<keyword evidence="5 7" id="KW-0496">Mitochondrion</keyword>
<evidence type="ECO:0000256" key="5">
    <source>
        <dbReference type="ARBA" id="ARBA00023128"/>
    </source>
</evidence>
<evidence type="ECO:0000313" key="11">
    <source>
        <dbReference type="EMBL" id="KAK3941351.1"/>
    </source>
</evidence>
<organism evidence="11 12">
    <name type="scientific">Diplogelasinospora grovesii</name>
    <dbReference type="NCBI Taxonomy" id="303347"/>
    <lineage>
        <taxon>Eukaryota</taxon>
        <taxon>Fungi</taxon>
        <taxon>Dikarya</taxon>
        <taxon>Ascomycota</taxon>
        <taxon>Pezizomycotina</taxon>
        <taxon>Sordariomycetes</taxon>
        <taxon>Sordariomycetidae</taxon>
        <taxon>Sordariales</taxon>
        <taxon>Diplogelasinosporaceae</taxon>
        <taxon>Diplogelasinospora</taxon>
    </lineage>
</organism>